<evidence type="ECO:0008006" key="3">
    <source>
        <dbReference type="Google" id="ProtNLM"/>
    </source>
</evidence>
<proteinExistence type="predicted"/>
<evidence type="ECO:0000313" key="1">
    <source>
        <dbReference type="EMBL" id="GAA0922074.1"/>
    </source>
</evidence>
<name>A0ABP3ZK04_9PSEU</name>
<keyword evidence="2" id="KW-1185">Reference proteome</keyword>
<protein>
    <recommendedName>
        <fullName evidence="3">Gas vesicle protein GvpL/GvpF</fullName>
    </recommendedName>
</protein>
<dbReference type="EMBL" id="BAAAHP010000014">
    <property type="protein sequence ID" value="GAA0922074.1"/>
    <property type="molecule type" value="Genomic_DNA"/>
</dbReference>
<evidence type="ECO:0000313" key="2">
    <source>
        <dbReference type="Proteomes" id="UP001499967"/>
    </source>
</evidence>
<organism evidence="1 2">
    <name type="scientific">Pseudonocardia zijingensis</name>
    <dbReference type="NCBI Taxonomy" id="153376"/>
    <lineage>
        <taxon>Bacteria</taxon>
        <taxon>Bacillati</taxon>
        <taxon>Actinomycetota</taxon>
        <taxon>Actinomycetes</taxon>
        <taxon>Pseudonocardiales</taxon>
        <taxon>Pseudonocardiaceae</taxon>
        <taxon>Pseudonocardia</taxon>
    </lineage>
</organism>
<reference evidence="2" key="1">
    <citation type="journal article" date="2019" name="Int. J. Syst. Evol. Microbiol.">
        <title>The Global Catalogue of Microorganisms (GCM) 10K type strain sequencing project: providing services to taxonomists for standard genome sequencing and annotation.</title>
        <authorList>
            <consortium name="The Broad Institute Genomics Platform"/>
            <consortium name="The Broad Institute Genome Sequencing Center for Infectious Disease"/>
            <person name="Wu L."/>
            <person name="Ma J."/>
        </authorList>
    </citation>
    <scope>NUCLEOTIDE SEQUENCE [LARGE SCALE GENOMIC DNA]</scope>
    <source>
        <strain evidence="2">JCM 11117</strain>
    </source>
</reference>
<dbReference type="Proteomes" id="UP001499967">
    <property type="component" value="Unassembled WGS sequence"/>
</dbReference>
<gene>
    <name evidence="1" type="ORF">GCM10009559_05280</name>
</gene>
<sequence>MAQSGGVPQVDRALATVVGAINDLTEIQDDGPGVVLTLGGLVVSGTVIPDWQWFDEVEHAARAAFVVHTGGSIDDEHGGWASLFEGVAESLVQARNERRFAREATARLSARYQHLVAQEDRTTYIHLRDARVIAAGVSPLPVAGMYWRGRMSEVSGWSFGHLGAEPPPAAGQCTV</sequence>
<comment type="caution">
    <text evidence="1">The sequence shown here is derived from an EMBL/GenBank/DDBJ whole genome shotgun (WGS) entry which is preliminary data.</text>
</comment>
<accession>A0ABP3ZK04</accession>